<sequence>MLVFAFFGIFNAFAYDYDYDYETGKKNKYSDPGNTGSSALLEIKEGEDWYTVTDKYGKKKLIKFDFQIIEEKNAKYCGFIKIGYNLRRTLKNENYGNLVIGKYISDFFDVYDKCGGDELPCDFFEAKTARKTAEKFFSFLKNTKKHCNDYKLNELIDKIPSSVNTKEFSLRHRTLKNPPFFLAPAFLVSESDSSGSGSGYIPRPTRTKKTTTYKTTTTTTTTSTTTSTYSFTYQPYEPEITEIVHFPEFVENPPSYCPNENLIVPNFVNNPTECQVKYSFVCIFARLDKFRKENYSCFDEFSHVAGRVLLEITRLSVVGDGDRHCIYRTFEAPCFLLNFSTSRTISDFSNSLTDIIRYIDSECGKDSLKETIMRDIPVLNSISQNCYKPSY</sequence>
<dbReference type="Proteomes" id="UP001158576">
    <property type="component" value="Chromosome 2"/>
</dbReference>
<evidence type="ECO:0000313" key="3">
    <source>
        <dbReference type="EMBL" id="CAG5110194.1"/>
    </source>
</evidence>
<name>A0ABN7SXI2_OIKDI</name>
<accession>A0ABN7SXI2</accession>
<dbReference type="EMBL" id="OU015567">
    <property type="protein sequence ID" value="CAG5110194.1"/>
    <property type="molecule type" value="Genomic_DNA"/>
</dbReference>
<evidence type="ECO:0000256" key="1">
    <source>
        <dbReference type="SAM" id="MobiDB-lite"/>
    </source>
</evidence>
<reference evidence="3 4" key="1">
    <citation type="submission" date="2021-04" db="EMBL/GenBank/DDBJ databases">
        <authorList>
            <person name="Bliznina A."/>
        </authorList>
    </citation>
    <scope>NUCLEOTIDE SEQUENCE [LARGE SCALE GENOMIC DNA]</scope>
</reference>
<feature type="chain" id="PRO_5047357094" evidence="2">
    <location>
        <begin position="17"/>
        <end position="391"/>
    </location>
</feature>
<keyword evidence="4" id="KW-1185">Reference proteome</keyword>
<keyword evidence="2" id="KW-0732">Signal</keyword>
<evidence type="ECO:0000256" key="2">
    <source>
        <dbReference type="SAM" id="SignalP"/>
    </source>
</evidence>
<gene>
    <name evidence="3" type="ORF">OKIOD_LOCUS13385</name>
</gene>
<evidence type="ECO:0000313" key="4">
    <source>
        <dbReference type="Proteomes" id="UP001158576"/>
    </source>
</evidence>
<feature type="signal peptide" evidence="2">
    <location>
        <begin position="1"/>
        <end position="16"/>
    </location>
</feature>
<protein>
    <submittedName>
        <fullName evidence="3">Oidioi.mRNA.OKI2018_I69.chr2.g4620.t1.cds</fullName>
    </submittedName>
</protein>
<feature type="region of interest" description="Disordered" evidence="1">
    <location>
        <begin position="197"/>
        <end position="224"/>
    </location>
</feature>
<proteinExistence type="predicted"/>
<feature type="compositionally biased region" description="Low complexity" evidence="1">
    <location>
        <begin position="212"/>
        <end position="224"/>
    </location>
</feature>
<organism evidence="3 4">
    <name type="scientific">Oikopleura dioica</name>
    <name type="common">Tunicate</name>
    <dbReference type="NCBI Taxonomy" id="34765"/>
    <lineage>
        <taxon>Eukaryota</taxon>
        <taxon>Metazoa</taxon>
        <taxon>Chordata</taxon>
        <taxon>Tunicata</taxon>
        <taxon>Appendicularia</taxon>
        <taxon>Copelata</taxon>
        <taxon>Oikopleuridae</taxon>
        <taxon>Oikopleura</taxon>
    </lineage>
</organism>